<comment type="caution">
    <text evidence="2">The sequence shown here is derived from an EMBL/GenBank/DDBJ whole genome shotgun (WGS) entry which is preliminary data.</text>
</comment>
<dbReference type="AlphaFoldDB" id="A0A5J5F819"/>
<proteinExistence type="predicted"/>
<dbReference type="Proteomes" id="UP000326924">
    <property type="component" value="Unassembled WGS sequence"/>
</dbReference>
<feature type="compositionally biased region" description="Low complexity" evidence="1">
    <location>
        <begin position="171"/>
        <end position="193"/>
    </location>
</feature>
<keyword evidence="3" id="KW-1185">Reference proteome</keyword>
<gene>
    <name evidence="2" type="ORF">FN846DRAFT_217530</name>
</gene>
<name>A0A5J5F819_9PEZI</name>
<feature type="compositionally biased region" description="Acidic residues" evidence="1">
    <location>
        <begin position="96"/>
        <end position="120"/>
    </location>
</feature>
<evidence type="ECO:0000313" key="2">
    <source>
        <dbReference type="EMBL" id="KAA8912872.1"/>
    </source>
</evidence>
<dbReference type="OrthoDB" id="10507459at2759"/>
<organism evidence="2 3">
    <name type="scientific">Sphaerosporella brunnea</name>
    <dbReference type="NCBI Taxonomy" id="1250544"/>
    <lineage>
        <taxon>Eukaryota</taxon>
        <taxon>Fungi</taxon>
        <taxon>Dikarya</taxon>
        <taxon>Ascomycota</taxon>
        <taxon>Pezizomycotina</taxon>
        <taxon>Pezizomycetes</taxon>
        <taxon>Pezizales</taxon>
        <taxon>Pyronemataceae</taxon>
        <taxon>Sphaerosporella</taxon>
    </lineage>
</organism>
<dbReference type="EMBL" id="VXIS01000019">
    <property type="protein sequence ID" value="KAA8912872.1"/>
    <property type="molecule type" value="Genomic_DNA"/>
</dbReference>
<protein>
    <submittedName>
        <fullName evidence="2">Uncharacterized protein</fullName>
    </submittedName>
</protein>
<sequence>MFFPGVSQPRIASFHIYLHRVFLSRRSVTAYNNSSRTSTNITAEPTVRSCWCQLSPSVLDSMEDTPTPPVSSERGSESDSSPPVGKRKSLTTSTVLEEDPSDGNENSDEYLTEFEDEDDYPLLKRKAAEAAKQKTKTEAVNKKRAAAEASVDRSDEDNGDDKPNKKRKGAAGKATKASTPKATARKAAASKTASVPRTTPLSTALTKAEAEYILDRLIDNFTDWPGLAKEAAEAAAVDKHRRGNRVKAHWTGFVKTALLALYKE</sequence>
<feature type="compositionally biased region" description="Basic and acidic residues" evidence="1">
    <location>
        <begin position="126"/>
        <end position="141"/>
    </location>
</feature>
<dbReference type="InParanoid" id="A0A5J5F819"/>
<evidence type="ECO:0000313" key="3">
    <source>
        <dbReference type="Proteomes" id="UP000326924"/>
    </source>
</evidence>
<evidence type="ECO:0000256" key="1">
    <source>
        <dbReference type="SAM" id="MobiDB-lite"/>
    </source>
</evidence>
<accession>A0A5J5F819</accession>
<reference evidence="2 3" key="1">
    <citation type="submission" date="2019-09" db="EMBL/GenBank/DDBJ databases">
        <title>Draft genome of the ectomycorrhizal ascomycete Sphaerosporella brunnea.</title>
        <authorList>
            <consortium name="DOE Joint Genome Institute"/>
            <person name="Benucci G.M."/>
            <person name="Marozzi G."/>
            <person name="Antonielli L."/>
            <person name="Sanchez S."/>
            <person name="Marco P."/>
            <person name="Wang X."/>
            <person name="Falini L.B."/>
            <person name="Barry K."/>
            <person name="Haridas S."/>
            <person name="Lipzen A."/>
            <person name="Labutti K."/>
            <person name="Grigoriev I.V."/>
            <person name="Murat C."/>
            <person name="Martin F."/>
            <person name="Albertini E."/>
            <person name="Donnini D."/>
            <person name="Bonito G."/>
        </authorList>
    </citation>
    <scope>NUCLEOTIDE SEQUENCE [LARGE SCALE GENOMIC DNA]</scope>
    <source>
        <strain evidence="2 3">Sb_GMNB300</strain>
    </source>
</reference>
<feature type="region of interest" description="Disordered" evidence="1">
    <location>
        <begin position="58"/>
        <end position="200"/>
    </location>
</feature>